<evidence type="ECO:0000256" key="1">
    <source>
        <dbReference type="ARBA" id="ARBA00004651"/>
    </source>
</evidence>
<keyword evidence="11" id="KW-0807">Transducer</keyword>
<evidence type="ECO:0000256" key="2">
    <source>
        <dbReference type="ARBA" id="ARBA00007242"/>
    </source>
</evidence>
<keyword evidence="4 12" id="KW-0812">Transmembrane</keyword>
<dbReference type="Gene3D" id="2.10.50.30">
    <property type="entry name" value="GPCR, family 3, nine cysteines domain"/>
    <property type="match status" value="1"/>
</dbReference>
<dbReference type="OMA" id="CHIGQSK"/>
<feature type="transmembrane region" description="Helical" evidence="12">
    <location>
        <begin position="507"/>
        <end position="526"/>
    </location>
</feature>
<proteinExistence type="inferred from homology"/>
<evidence type="ECO:0000259" key="13">
    <source>
        <dbReference type="PROSITE" id="PS50259"/>
    </source>
</evidence>
<evidence type="ECO:0000256" key="7">
    <source>
        <dbReference type="ARBA" id="ARBA00023040"/>
    </source>
</evidence>
<keyword evidence="5" id="KW-0732">Signal</keyword>
<evidence type="ECO:0000256" key="11">
    <source>
        <dbReference type="ARBA" id="ARBA00023224"/>
    </source>
</evidence>
<keyword evidence="8 12" id="KW-0472">Membrane</keyword>
<evidence type="ECO:0000256" key="12">
    <source>
        <dbReference type="SAM" id="Phobius"/>
    </source>
</evidence>
<evidence type="ECO:0000256" key="9">
    <source>
        <dbReference type="ARBA" id="ARBA00023170"/>
    </source>
</evidence>
<dbReference type="GeneTree" id="ENSGT00950000182788"/>
<keyword evidence="10" id="KW-0325">Glycoprotein</keyword>
<feature type="transmembrane region" description="Helical" evidence="12">
    <location>
        <begin position="727"/>
        <end position="749"/>
    </location>
</feature>
<feature type="transmembrane region" description="Helical" evidence="12">
    <location>
        <begin position="622"/>
        <end position="640"/>
    </location>
</feature>
<dbReference type="SUPFAM" id="SSF53822">
    <property type="entry name" value="Periplasmic binding protein-like I"/>
    <property type="match status" value="1"/>
</dbReference>
<evidence type="ECO:0000256" key="6">
    <source>
        <dbReference type="ARBA" id="ARBA00022989"/>
    </source>
</evidence>
<dbReference type="PROSITE" id="PS00981">
    <property type="entry name" value="G_PROTEIN_RECEP_F3_3"/>
    <property type="match status" value="1"/>
</dbReference>
<dbReference type="PANTHER" id="PTHR24061:SF599">
    <property type="entry name" value="G-PROTEIN COUPLED RECEPTORS FAMILY 3 PROFILE DOMAIN-CONTAINING PROTEIN"/>
    <property type="match status" value="1"/>
</dbReference>
<dbReference type="Ensembl" id="ENSPMRT00000025691.1">
    <property type="protein sequence ID" value="ENSPMRP00000024225.1"/>
    <property type="gene ID" value="ENSPMRG00000015657.1"/>
</dbReference>
<dbReference type="PROSITE" id="PS50259">
    <property type="entry name" value="G_PROTEIN_RECEP_F3_4"/>
    <property type="match status" value="1"/>
</dbReference>
<dbReference type="GO" id="GO:0005886">
    <property type="term" value="C:plasma membrane"/>
    <property type="evidence" value="ECO:0007669"/>
    <property type="project" value="UniProtKB-SubCell"/>
</dbReference>
<dbReference type="FunFam" id="2.10.50.30:FF:000002">
    <property type="entry name" value="Vomeronasal 2 receptor, h1"/>
    <property type="match status" value="1"/>
</dbReference>
<dbReference type="PRINTS" id="PR00248">
    <property type="entry name" value="GPCRMGR"/>
</dbReference>
<dbReference type="InterPro" id="IPR000068">
    <property type="entry name" value="GPCR_3_Ca_sens_rcpt-rel"/>
</dbReference>
<sequence>MIFAINEINNNPRLLPNITLGFHIFDNLYNSRTTYEATLDLLFKQKNNIPNYKCGRKDVFSVTGGLTSEYSMQMASILSNFKIPQITFDSFEATVSDKSDFPFSYWTAPRETIHHVGIIQLLLHFRWTWVGLIVSDDDAGESFAQKLSSLFIHNNICIAFLIREIVTHFLLNNYWKPECTERIMELMQILISSNASVIILKADALLSNSLTYLMEINEIKKNTNVGKVWIMPLQWYFSTFLKGELIGRNIFFGAFSFSVHTDTVPGFHDFLLNVKFDKTLSMFLCFFWRLALLRCENCREEYLEDLPAKVFEMDMSGESYSIYNGVYAVAHALHAIYFSRPKAMLHKVNVEPVNVHPWQLHAFLENIHFNNGAAQEFFFEKKDLSIGYDIINWVTFPNETYLKVLVGRVSSSQNFSIIKDAIVWNTRLKQVPPHSICVESCHIGQSKIVQEGKPLCCYDCTACSENMISNEKDATHCVKCPGDHYPNENHDHCIPKVISFLSYQEPLGIVLVSVALSFTVITCFVIQTFLKNWNTPIVKANNQNLSCVLLIAILLCYLSCLLFIGKPGKLSCLLRQMTFGIIFSVAVSCVLAKTILVVLAFLATKPGNRIRTWLGQKVATSIAFFCSLQQVCICIAWLLSSPPFPDVDMHSQTGKIILECNEGSITMFYCVLGYMGFLAMISFTVAFLARKLPDTFNEAKFITFSMLVFCSVWISFIPGYLSTKGKYIVAVELFAILASNTGLLACIFLPKCYIIIFRADFNTKMPSS</sequence>
<keyword evidence="15" id="KW-1185">Reference proteome</keyword>
<feature type="transmembrane region" description="Helical" evidence="12">
    <location>
        <begin position="701"/>
        <end position="721"/>
    </location>
</feature>
<dbReference type="PRINTS" id="PR01535">
    <property type="entry name" value="VOMERONASL2R"/>
</dbReference>
<feature type="domain" description="G-protein coupled receptors family 3 profile" evidence="13">
    <location>
        <begin position="507"/>
        <end position="768"/>
    </location>
</feature>
<dbReference type="AlphaFoldDB" id="A0A670JJT2"/>
<dbReference type="GO" id="GO:0004930">
    <property type="term" value="F:G protein-coupled receptor activity"/>
    <property type="evidence" value="ECO:0007669"/>
    <property type="project" value="UniProtKB-KW"/>
</dbReference>
<dbReference type="InterPro" id="IPR017979">
    <property type="entry name" value="GPCR_3_CS"/>
</dbReference>
<evidence type="ECO:0000313" key="14">
    <source>
        <dbReference type="Ensembl" id="ENSPMRP00000024225.1"/>
    </source>
</evidence>
<dbReference type="Proteomes" id="UP000472272">
    <property type="component" value="Chromosome 13"/>
</dbReference>
<dbReference type="InterPro" id="IPR038550">
    <property type="entry name" value="GPCR_3_9-Cys_sf"/>
</dbReference>
<evidence type="ECO:0000313" key="15">
    <source>
        <dbReference type="Proteomes" id="UP000472272"/>
    </source>
</evidence>
<protein>
    <recommendedName>
        <fullName evidence="13">G-protein coupled receptors family 3 profile domain-containing protein</fullName>
    </recommendedName>
</protein>
<dbReference type="InterPro" id="IPR001828">
    <property type="entry name" value="ANF_lig-bd_rcpt"/>
</dbReference>
<dbReference type="InterPro" id="IPR000337">
    <property type="entry name" value="GPCR_3"/>
</dbReference>
<dbReference type="PANTHER" id="PTHR24061">
    <property type="entry name" value="CALCIUM-SENSING RECEPTOR-RELATED"/>
    <property type="match status" value="1"/>
</dbReference>
<keyword evidence="9" id="KW-0675">Receptor</keyword>
<accession>A0A670JJT2</accession>
<evidence type="ECO:0000256" key="4">
    <source>
        <dbReference type="ARBA" id="ARBA00022692"/>
    </source>
</evidence>
<reference evidence="14 15" key="1">
    <citation type="journal article" date="2019" name="Proc. Natl. Acad. Sci. U.S.A.">
        <title>Regulatory changes in pterin and carotenoid genes underlie balanced color polymorphisms in the wall lizard.</title>
        <authorList>
            <person name="Andrade P."/>
            <person name="Pinho C."/>
            <person name="Perez I de Lanuza G."/>
            <person name="Afonso S."/>
            <person name="Brejcha J."/>
            <person name="Rubin C.J."/>
            <person name="Wallerman O."/>
            <person name="Pereira P."/>
            <person name="Sabatino S.J."/>
            <person name="Bellati A."/>
            <person name="Pellitteri-Rosa D."/>
            <person name="Bosakova Z."/>
            <person name="Bunikis I."/>
            <person name="Carretero M.A."/>
            <person name="Feiner N."/>
            <person name="Marsik P."/>
            <person name="Pauperio F."/>
            <person name="Salvi D."/>
            <person name="Soler L."/>
            <person name="While G.M."/>
            <person name="Uller T."/>
            <person name="Font E."/>
            <person name="Andersson L."/>
            <person name="Carneiro M."/>
        </authorList>
    </citation>
    <scope>NUCLEOTIDE SEQUENCE</scope>
</reference>
<name>A0A670JJT2_PODMU</name>
<comment type="subcellular location">
    <subcellularLocation>
        <location evidence="1">Cell membrane</location>
        <topology evidence="1">Multi-pass membrane protein</topology>
    </subcellularLocation>
</comment>
<comment type="similarity">
    <text evidence="2">Belongs to the G-protein coupled receptor 3 family.</text>
</comment>
<dbReference type="CDD" id="cd15283">
    <property type="entry name" value="7tmC_V2R_pheromone"/>
    <property type="match status" value="1"/>
</dbReference>
<dbReference type="Pfam" id="PF00003">
    <property type="entry name" value="7tm_3"/>
    <property type="match status" value="1"/>
</dbReference>
<feature type="transmembrane region" description="Helical" evidence="12">
    <location>
        <begin position="666"/>
        <end position="689"/>
    </location>
</feature>
<dbReference type="Pfam" id="PF01094">
    <property type="entry name" value="ANF_receptor"/>
    <property type="match status" value="1"/>
</dbReference>
<dbReference type="InterPro" id="IPR004073">
    <property type="entry name" value="GPCR_3_vmron_rcpt_2"/>
</dbReference>
<reference evidence="14" key="2">
    <citation type="submission" date="2025-08" db="UniProtKB">
        <authorList>
            <consortium name="Ensembl"/>
        </authorList>
    </citation>
    <scope>IDENTIFICATION</scope>
</reference>
<evidence type="ECO:0000256" key="5">
    <source>
        <dbReference type="ARBA" id="ARBA00022729"/>
    </source>
</evidence>
<evidence type="ECO:0000256" key="8">
    <source>
        <dbReference type="ARBA" id="ARBA00023136"/>
    </source>
</evidence>
<dbReference type="InterPro" id="IPR028082">
    <property type="entry name" value="Peripla_BP_I"/>
</dbReference>
<organism evidence="14 15">
    <name type="scientific">Podarcis muralis</name>
    <name type="common">Wall lizard</name>
    <name type="synonym">Lacerta muralis</name>
    <dbReference type="NCBI Taxonomy" id="64176"/>
    <lineage>
        <taxon>Eukaryota</taxon>
        <taxon>Metazoa</taxon>
        <taxon>Chordata</taxon>
        <taxon>Craniata</taxon>
        <taxon>Vertebrata</taxon>
        <taxon>Euteleostomi</taxon>
        <taxon>Lepidosauria</taxon>
        <taxon>Squamata</taxon>
        <taxon>Bifurcata</taxon>
        <taxon>Unidentata</taxon>
        <taxon>Episquamata</taxon>
        <taxon>Laterata</taxon>
        <taxon>Lacertibaenia</taxon>
        <taxon>Lacertidae</taxon>
        <taxon>Podarcis</taxon>
    </lineage>
</organism>
<dbReference type="FunFam" id="3.40.50.2300:FF:000024">
    <property type="entry name" value="Vomeronasal 2, receptor 73"/>
    <property type="match status" value="1"/>
</dbReference>
<feature type="transmembrane region" description="Helical" evidence="12">
    <location>
        <begin position="577"/>
        <end position="602"/>
    </location>
</feature>
<dbReference type="Pfam" id="PF07562">
    <property type="entry name" value="NCD3G"/>
    <property type="match status" value="1"/>
</dbReference>
<dbReference type="Gene3D" id="3.40.50.2300">
    <property type="match status" value="2"/>
</dbReference>
<feature type="transmembrane region" description="Helical" evidence="12">
    <location>
        <begin position="547"/>
        <end position="565"/>
    </location>
</feature>
<reference evidence="14" key="3">
    <citation type="submission" date="2025-09" db="UniProtKB">
        <authorList>
            <consortium name="Ensembl"/>
        </authorList>
    </citation>
    <scope>IDENTIFICATION</scope>
</reference>
<keyword evidence="7" id="KW-0297">G-protein coupled receptor</keyword>
<dbReference type="InterPro" id="IPR011500">
    <property type="entry name" value="GPCR_3_9-Cys_dom"/>
</dbReference>
<keyword evidence="6 12" id="KW-1133">Transmembrane helix</keyword>
<dbReference type="InterPro" id="IPR017978">
    <property type="entry name" value="GPCR_3_C"/>
</dbReference>
<keyword evidence="3" id="KW-1003">Cell membrane</keyword>
<evidence type="ECO:0000256" key="10">
    <source>
        <dbReference type="ARBA" id="ARBA00023180"/>
    </source>
</evidence>
<evidence type="ECO:0000256" key="3">
    <source>
        <dbReference type="ARBA" id="ARBA00022475"/>
    </source>
</evidence>